<dbReference type="AlphaFoldDB" id="A0A1J9QCW4"/>
<evidence type="ECO:0000313" key="1">
    <source>
        <dbReference type="EMBL" id="OJD13780.1"/>
    </source>
</evidence>
<accession>A0A1J9QCW4</accession>
<protein>
    <submittedName>
        <fullName evidence="1">Uncharacterized protein</fullName>
    </submittedName>
</protein>
<name>A0A1J9QCW4_9EURO</name>
<gene>
    <name evidence="1" type="ORF">AJ78_05788</name>
</gene>
<evidence type="ECO:0000313" key="2">
    <source>
        <dbReference type="Proteomes" id="UP000182235"/>
    </source>
</evidence>
<comment type="caution">
    <text evidence="1">The sequence shown here is derived from an EMBL/GenBank/DDBJ whole genome shotgun (WGS) entry which is preliminary data.</text>
</comment>
<proteinExistence type="predicted"/>
<dbReference type="VEuPathDB" id="FungiDB:AJ78_05788"/>
<reference evidence="1 2" key="1">
    <citation type="submission" date="2015-07" db="EMBL/GenBank/DDBJ databases">
        <title>Emmonsia species relationships and genome sequence.</title>
        <authorList>
            <consortium name="The Broad Institute Genomics Platform"/>
            <person name="Cuomo C.A."/>
            <person name="Munoz J.F."/>
            <person name="Imamovic A."/>
            <person name="Priest M.E."/>
            <person name="Young S."/>
            <person name="Clay O.K."/>
            <person name="McEwen J.G."/>
        </authorList>
    </citation>
    <scope>NUCLEOTIDE SEQUENCE [LARGE SCALE GENOMIC DNA]</scope>
    <source>
        <strain evidence="1 2">UAMH 9510</strain>
    </source>
</reference>
<organism evidence="1 2">
    <name type="scientific">Emergomyces pasteurianus Ep9510</name>
    <dbReference type="NCBI Taxonomy" id="1447872"/>
    <lineage>
        <taxon>Eukaryota</taxon>
        <taxon>Fungi</taxon>
        <taxon>Dikarya</taxon>
        <taxon>Ascomycota</taxon>
        <taxon>Pezizomycotina</taxon>
        <taxon>Eurotiomycetes</taxon>
        <taxon>Eurotiomycetidae</taxon>
        <taxon>Onygenales</taxon>
        <taxon>Ajellomycetaceae</taxon>
        <taxon>Emergomyces</taxon>
    </lineage>
</organism>
<dbReference type="STRING" id="1447872.A0A1J9QCW4"/>
<dbReference type="EMBL" id="LGRN01000268">
    <property type="protein sequence ID" value="OJD13780.1"/>
    <property type="molecule type" value="Genomic_DNA"/>
</dbReference>
<keyword evidence="2" id="KW-1185">Reference proteome</keyword>
<dbReference type="Proteomes" id="UP000182235">
    <property type="component" value="Unassembled WGS sequence"/>
</dbReference>
<sequence>MLGSSSYPRLYVPSQIARQTELNTSPATLFLSGKMHEIVLDGTFDANFAENASATGRSLEHVIHQLKDM</sequence>
<dbReference type="OrthoDB" id="5330139at2759"/>